<evidence type="ECO:0000313" key="3">
    <source>
        <dbReference type="EMBL" id="PVV00146.1"/>
    </source>
</evidence>
<proteinExistence type="predicted"/>
<keyword evidence="4" id="KW-1185">Reference proteome</keyword>
<feature type="compositionally biased region" description="Polar residues" evidence="2">
    <location>
        <begin position="392"/>
        <end position="403"/>
    </location>
</feature>
<dbReference type="EMBL" id="MBFT01000005">
    <property type="protein sequence ID" value="PVV00146.1"/>
    <property type="molecule type" value="Genomic_DNA"/>
</dbReference>
<evidence type="ECO:0000256" key="2">
    <source>
        <dbReference type="SAM" id="MobiDB-lite"/>
    </source>
</evidence>
<keyword evidence="1" id="KW-0175">Coiled coil</keyword>
<comment type="caution">
    <text evidence="3">The sequence shown here is derived from an EMBL/GenBank/DDBJ whole genome shotgun (WGS) entry which is preliminary data.</text>
</comment>
<dbReference type="AlphaFoldDB" id="A0A2T9Z6B6"/>
<organism evidence="3 4">
    <name type="scientific">Furculomyces boomerangus</name>
    <dbReference type="NCBI Taxonomy" id="61424"/>
    <lineage>
        <taxon>Eukaryota</taxon>
        <taxon>Fungi</taxon>
        <taxon>Fungi incertae sedis</taxon>
        <taxon>Zoopagomycota</taxon>
        <taxon>Kickxellomycotina</taxon>
        <taxon>Harpellomycetes</taxon>
        <taxon>Harpellales</taxon>
        <taxon>Harpellaceae</taxon>
        <taxon>Furculomyces</taxon>
    </lineage>
</organism>
<feature type="region of interest" description="Disordered" evidence="2">
    <location>
        <begin position="377"/>
        <end position="407"/>
    </location>
</feature>
<reference evidence="3 4" key="1">
    <citation type="journal article" date="2018" name="MBio">
        <title>Comparative Genomics Reveals the Core Gene Toolbox for the Fungus-Insect Symbiosis.</title>
        <authorList>
            <person name="Wang Y."/>
            <person name="Stata M."/>
            <person name="Wang W."/>
            <person name="Stajich J.E."/>
            <person name="White M.M."/>
            <person name="Moncalvo J.M."/>
        </authorList>
    </citation>
    <scope>NUCLEOTIDE SEQUENCE [LARGE SCALE GENOMIC DNA]</scope>
    <source>
        <strain evidence="3 4">AUS-77-4</strain>
    </source>
</reference>
<accession>A0A2T9Z6B6</accession>
<name>A0A2T9Z6B6_9FUNG</name>
<protein>
    <submittedName>
        <fullName evidence="3">Uncharacterized protein</fullName>
    </submittedName>
</protein>
<evidence type="ECO:0000256" key="1">
    <source>
        <dbReference type="SAM" id="Coils"/>
    </source>
</evidence>
<sequence>MNLFEDADIDNENNVEKLKVMLKGAKQNMEIAAQIGLNLSEQNKMLLNRLDKFEFEIRAMDSVIKTLTDNRQQIREQLLAIDKVSQDQKFILDMVSKLQLSNTSTRERVLETKKSQKHLVDEMAEIRTSITKIFEFKSHMDGKFHSAQVITNKLQNEMAKSLESRTIIENKVERLEKQVSKQTAEMVAKIQKIELQISDLSCSSQENSSRLDELLKVQNESSFKLVSAMNEVNVMVETSQQIARDLTDVKSEFEMSTATHCSRNFTDSNYDIRNTSEETIQRKYNSDKNRITAKVSKNQIMDIDDSISKGNNLIIELKKSLYNKRIQGFSSKSDVGYYRKPNISRKVKDGIDNNTKGNHLTVAEKLYGVEYNTEFDSDTSSTNYESGGGYYTGSNKGTPYSSPEKSDSKLGRFVGTHSFGYFSNSPLINALYLSSNRVGLRTNNHLLKNNHDGLHIPLFNQTKPNTFKDI</sequence>
<evidence type="ECO:0000313" key="4">
    <source>
        <dbReference type="Proteomes" id="UP000245699"/>
    </source>
</evidence>
<dbReference type="OrthoDB" id="5596186at2759"/>
<feature type="coiled-coil region" evidence="1">
    <location>
        <begin position="158"/>
        <end position="192"/>
    </location>
</feature>
<dbReference type="Proteomes" id="UP000245699">
    <property type="component" value="Unassembled WGS sequence"/>
</dbReference>
<gene>
    <name evidence="3" type="ORF">BB559_000085</name>
</gene>